<keyword evidence="1" id="KW-1133">Transmembrane helix</keyword>
<organism evidence="2 3">
    <name type="scientific">Geomonas silvestris</name>
    <dbReference type="NCBI Taxonomy" id="2740184"/>
    <lineage>
        <taxon>Bacteria</taxon>
        <taxon>Pseudomonadati</taxon>
        <taxon>Thermodesulfobacteriota</taxon>
        <taxon>Desulfuromonadia</taxon>
        <taxon>Geobacterales</taxon>
        <taxon>Geobacteraceae</taxon>
        <taxon>Geomonas</taxon>
    </lineage>
</organism>
<reference evidence="3" key="1">
    <citation type="submission" date="2020-06" db="EMBL/GenBank/DDBJ databases">
        <title>Draft genomic sequence of Geomonas sp. Red330.</title>
        <authorList>
            <person name="Itoh H."/>
            <person name="Zhenxing X."/>
            <person name="Ushijima N."/>
            <person name="Masuda Y."/>
            <person name="Shiratori Y."/>
            <person name="Senoo K."/>
        </authorList>
    </citation>
    <scope>NUCLEOTIDE SEQUENCE [LARGE SCALE GENOMIC DNA]</scope>
    <source>
        <strain evidence="3">Red330</strain>
    </source>
</reference>
<evidence type="ECO:0008006" key="4">
    <source>
        <dbReference type="Google" id="ProtNLM"/>
    </source>
</evidence>
<dbReference type="EMBL" id="BLXX01000001">
    <property type="protein sequence ID" value="GFO58049.1"/>
    <property type="molecule type" value="Genomic_DNA"/>
</dbReference>
<evidence type="ECO:0000313" key="3">
    <source>
        <dbReference type="Proteomes" id="UP000556026"/>
    </source>
</evidence>
<evidence type="ECO:0000256" key="1">
    <source>
        <dbReference type="SAM" id="Phobius"/>
    </source>
</evidence>
<name>A0A6V8MEB9_9BACT</name>
<dbReference type="Proteomes" id="UP000556026">
    <property type="component" value="Unassembled WGS sequence"/>
</dbReference>
<keyword evidence="1" id="KW-0472">Membrane</keyword>
<gene>
    <name evidence="2" type="ORF">GMST_03740</name>
</gene>
<protein>
    <recommendedName>
        <fullName evidence="4">J domain-containing protein</fullName>
    </recommendedName>
</protein>
<keyword evidence="1" id="KW-0812">Transmembrane</keyword>
<accession>A0A6V8MEB9</accession>
<keyword evidence="3" id="KW-1185">Reference proteome</keyword>
<feature type="transmembrane region" description="Helical" evidence="1">
    <location>
        <begin position="148"/>
        <end position="166"/>
    </location>
</feature>
<dbReference type="AlphaFoldDB" id="A0A6V8MEB9"/>
<comment type="caution">
    <text evidence="2">The sequence shown here is derived from an EMBL/GenBank/DDBJ whole genome shotgun (WGS) entry which is preliminary data.</text>
</comment>
<evidence type="ECO:0000313" key="2">
    <source>
        <dbReference type="EMBL" id="GFO58049.1"/>
    </source>
</evidence>
<proteinExistence type="predicted"/>
<sequence length="189" mass="21093">MGTEGQDNELTDVVLCYQALGIPLDASPAQIEQVFKVLTDRHRKLLSEPDPATRNEAQRSLDQIAEMYDKIRGSVTYRTAEKDFEKKGAIAQEAKRPQHQAVAEKKKMVNCPRCNGLIKPGLQVCPICRTRIYTPAEKLLQALFSRKMLLLYAILLILAGAAFYFLSFRSAPAKAPASELDSLQNLQAK</sequence>
<dbReference type="RefSeq" id="WP_183352898.1">
    <property type="nucleotide sequence ID" value="NZ_BLXX01000001.1"/>
</dbReference>